<dbReference type="PANTHER" id="PTHR43086:SF3">
    <property type="entry name" value="NADP-DEPENDENT 3-HYDROXY ACID DEHYDROGENASE YDFG"/>
    <property type="match status" value="1"/>
</dbReference>
<keyword evidence="4" id="KW-0812">Transmembrane</keyword>
<reference evidence="6" key="1">
    <citation type="submission" date="2020-07" db="EMBL/GenBank/DDBJ databases">
        <title>Complete genome sequencing of Coprobacter sp. strain 2CBH44.</title>
        <authorList>
            <person name="Sakamoto M."/>
            <person name="Murakami T."/>
            <person name="Mori H."/>
        </authorList>
    </citation>
    <scope>NUCLEOTIDE SEQUENCE [LARGE SCALE GENOMIC DNA]</scope>
    <source>
        <strain evidence="6">2CBH44</strain>
    </source>
</reference>
<dbReference type="GO" id="GO:0016491">
    <property type="term" value="F:oxidoreductase activity"/>
    <property type="evidence" value="ECO:0007669"/>
    <property type="project" value="UniProtKB-KW"/>
</dbReference>
<dbReference type="Gene3D" id="3.40.50.720">
    <property type="entry name" value="NAD(P)-binding Rossmann-like Domain"/>
    <property type="match status" value="1"/>
</dbReference>
<dbReference type="EMBL" id="AP023322">
    <property type="protein sequence ID" value="BCI63164.1"/>
    <property type="molecule type" value="Genomic_DNA"/>
</dbReference>
<gene>
    <name evidence="5" type="ORF">Cop2CBH44_15170</name>
</gene>
<evidence type="ECO:0000256" key="3">
    <source>
        <dbReference type="RuleBase" id="RU000363"/>
    </source>
</evidence>
<evidence type="ECO:0000313" key="6">
    <source>
        <dbReference type="Proteomes" id="UP000594042"/>
    </source>
</evidence>
<proteinExistence type="inferred from homology"/>
<dbReference type="Pfam" id="PF00106">
    <property type="entry name" value="adh_short"/>
    <property type="match status" value="1"/>
</dbReference>
<dbReference type="RefSeq" id="WP_021931077.1">
    <property type="nucleotide sequence ID" value="NZ_AP023322.1"/>
</dbReference>
<evidence type="ECO:0000256" key="1">
    <source>
        <dbReference type="ARBA" id="ARBA00006484"/>
    </source>
</evidence>
<protein>
    <submittedName>
        <fullName evidence="5">Short-chain dehydrogenase</fullName>
    </submittedName>
</protein>
<dbReference type="InterPro" id="IPR036291">
    <property type="entry name" value="NAD(P)-bd_dom_sf"/>
</dbReference>
<dbReference type="PRINTS" id="PR00080">
    <property type="entry name" value="SDRFAMILY"/>
</dbReference>
<evidence type="ECO:0000256" key="4">
    <source>
        <dbReference type="SAM" id="Phobius"/>
    </source>
</evidence>
<keyword evidence="4" id="KW-1133">Transmembrane helix</keyword>
<keyword evidence="6" id="KW-1185">Reference proteome</keyword>
<evidence type="ECO:0000313" key="5">
    <source>
        <dbReference type="EMBL" id="BCI63164.1"/>
    </source>
</evidence>
<comment type="similarity">
    <text evidence="1 3">Belongs to the short-chain dehydrogenases/reductases (SDR) family.</text>
</comment>
<keyword evidence="2" id="KW-0560">Oxidoreductase</keyword>
<keyword evidence="4" id="KW-0472">Membrane</keyword>
<sequence>MESAVKGKTVALVTGASSGIGYEYARQLAERRYNLLLVSNEEEPIQRVARELSIHYSVSVEGLYRDLSNLDAASSLYCYCRENDIVVEILINNAGIFFFNDVINVNTGKLSVIVNLHVYTVTMLCHFFGEDMAKRGKGYILNMSSLAAKIPYPGISVYAATKSYVRTLSKAMYNEMYDKGVIVTAVCPGGVATNLYNLKPELLRLGVRLGILMPTKKLARKGLSAMFAGKRCITPGWINYLFSFGATCIPSIVVRMIKRKAKFYQYGK</sequence>
<dbReference type="PANTHER" id="PTHR43086">
    <property type="entry name" value="VERY-LONG-CHAIN 3-OXOOACYL-COA REDUCTASE"/>
    <property type="match status" value="1"/>
</dbReference>
<evidence type="ECO:0000256" key="2">
    <source>
        <dbReference type="ARBA" id="ARBA00023002"/>
    </source>
</evidence>
<dbReference type="AlphaFoldDB" id="A0A7G1HXJ6"/>
<dbReference type="SUPFAM" id="SSF51735">
    <property type="entry name" value="NAD(P)-binding Rossmann-fold domains"/>
    <property type="match status" value="1"/>
</dbReference>
<dbReference type="KEGG" id="copr:Cop2CBH44_15170"/>
<name>A0A7G1HXJ6_9BACT</name>
<dbReference type="PIRSF" id="PIRSF000126">
    <property type="entry name" value="11-beta-HSD1"/>
    <property type="match status" value="1"/>
</dbReference>
<feature type="transmembrane region" description="Helical" evidence="4">
    <location>
        <begin position="237"/>
        <end position="257"/>
    </location>
</feature>
<organism evidence="5 6">
    <name type="scientific">Coprobacter secundus subsp. similis</name>
    <dbReference type="NCBI Taxonomy" id="2751153"/>
    <lineage>
        <taxon>Bacteria</taxon>
        <taxon>Pseudomonadati</taxon>
        <taxon>Bacteroidota</taxon>
        <taxon>Bacteroidia</taxon>
        <taxon>Bacteroidales</taxon>
        <taxon>Barnesiellaceae</taxon>
        <taxon>Coprobacter</taxon>
    </lineage>
</organism>
<dbReference type="InterPro" id="IPR002347">
    <property type="entry name" value="SDR_fam"/>
</dbReference>
<dbReference type="Proteomes" id="UP000594042">
    <property type="component" value="Chromosome"/>
</dbReference>
<dbReference type="PRINTS" id="PR00081">
    <property type="entry name" value="GDHRDH"/>
</dbReference>
<accession>A0A7G1HXJ6</accession>